<dbReference type="AlphaFoldDB" id="A0A3N4IX62"/>
<organism evidence="2 3">
    <name type="scientific">Choiromyces venosus 120613-1</name>
    <dbReference type="NCBI Taxonomy" id="1336337"/>
    <lineage>
        <taxon>Eukaryota</taxon>
        <taxon>Fungi</taxon>
        <taxon>Dikarya</taxon>
        <taxon>Ascomycota</taxon>
        <taxon>Pezizomycotina</taxon>
        <taxon>Pezizomycetes</taxon>
        <taxon>Pezizales</taxon>
        <taxon>Tuberaceae</taxon>
        <taxon>Choiromyces</taxon>
    </lineage>
</organism>
<dbReference type="Proteomes" id="UP000276215">
    <property type="component" value="Unassembled WGS sequence"/>
</dbReference>
<feature type="region of interest" description="Disordered" evidence="1">
    <location>
        <begin position="152"/>
        <end position="171"/>
    </location>
</feature>
<dbReference type="STRING" id="1336337.A0A3N4IX62"/>
<gene>
    <name evidence="2" type="ORF">L873DRAFT_1890517</name>
</gene>
<proteinExistence type="predicted"/>
<keyword evidence="3" id="KW-1185">Reference proteome</keyword>
<feature type="compositionally biased region" description="Basic and acidic residues" evidence="1">
    <location>
        <begin position="260"/>
        <end position="269"/>
    </location>
</feature>
<evidence type="ECO:0000256" key="1">
    <source>
        <dbReference type="SAM" id="MobiDB-lite"/>
    </source>
</evidence>
<evidence type="ECO:0000313" key="3">
    <source>
        <dbReference type="Proteomes" id="UP000276215"/>
    </source>
</evidence>
<dbReference type="OrthoDB" id="5430981at2759"/>
<sequence length="289" mass="32250">MAEACVVEAALSEAALTGKYGERLEVTNFYTKARISIDERTFEINHVLIDAGAVVNLALIMVLRAIGVKLFPTKDLVIRTAASNLVPLQFYANLEIEVASVVTPIRVFAMPDSCEPTYGLLLSRQWLRVCKAVGDYSKDTYVIKDREGRNHDVPCEGHTQQTSGTPKVSMNPQVTNCMLEEELVAELELDNYQSFEDVVRQIAREARYELAQWEDSDQEDGNYEVNTGDDNLCDSYGKSESLEGSSRSDYCWAQEEMQEEEVRGNKEEGSDCGGKRLGRMGGISFVSKN</sequence>
<reference evidence="2 3" key="1">
    <citation type="journal article" date="2018" name="Nat. Ecol. Evol.">
        <title>Pezizomycetes genomes reveal the molecular basis of ectomycorrhizal truffle lifestyle.</title>
        <authorList>
            <person name="Murat C."/>
            <person name="Payen T."/>
            <person name="Noel B."/>
            <person name="Kuo A."/>
            <person name="Morin E."/>
            <person name="Chen J."/>
            <person name="Kohler A."/>
            <person name="Krizsan K."/>
            <person name="Balestrini R."/>
            <person name="Da Silva C."/>
            <person name="Montanini B."/>
            <person name="Hainaut M."/>
            <person name="Levati E."/>
            <person name="Barry K.W."/>
            <person name="Belfiori B."/>
            <person name="Cichocki N."/>
            <person name="Clum A."/>
            <person name="Dockter R.B."/>
            <person name="Fauchery L."/>
            <person name="Guy J."/>
            <person name="Iotti M."/>
            <person name="Le Tacon F."/>
            <person name="Lindquist E.A."/>
            <person name="Lipzen A."/>
            <person name="Malagnac F."/>
            <person name="Mello A."/>
            <person name="Molinier V."/>
            <person name="Miyauchi S."/>
            <person name="Poulain J."/>
            <person name="Riccioni C."/>
            <person name="Rubini A."/>
            <person name="Sitrit Y."/>
            <person name="Splivallo R."/>
            <person name="Traeger S."/>
            <person name="Wang M."/>
            <person name="Zifcakova L."/>
            <person name="Wipf D."/>
            <person name="Zambonelli A."/>
            <person name="Paolocci F."/>
            <person name="Nowrousian M."/>
            <person name="Ottonello S."/>
            <person name="Baldrian P."/>
            <person name="Spatafora J.W."/>
            <person name="Henrissat B."/>
            <person name="Nagy L.G."/>
            <person name="Aury J.M."/>
            <person name="Wincker P."/>
            <person name="Grigoriev I.V."/>
            <person name="Bonfante P."/>
            <person name="Martin F.M."/>
        </authorList>
    </citation>
    <scope>NUCLEOTIDE SEQUENCE [LARGE SCALE GENOMIC DNA]</scope>
    <source>
        <strain evidence="2 3">120613-1</strain>
    </source>
</reference>
<evidence type="ECO:0000313" key="2">
    <source>
        <dbReference type="EMBL" id="RPA89408.1"/>
    </source>
</evidence>
<feature type="compositionally biased region" description="Acidic residues" evidence="1">
    <location>
        <begin position="213"/>
        <end position="222"/>
    </location>
</feature>
<protein>
    <submittedName>
        <fullName evidence="2">Uncharacterized protein</fullName>
    </submittedName>
</protein>
<feature type="region of interest" description="Disordered" evidence="1">
    <location>
        <begin position="213"/>
        <end position="275"/>
    </location>
</feature>
<accession>A0A3N4IX62</accession>
<name>A0A3N4IX62_9PEZI</name>
<feature type="compositionally biased region" description="Polar residues" evidence="1">
    <location>
        <begin position="158"/>
        <end position="171"/>
    </location>
</feature>
<dbReference type="EMBL" id="ML120582">
    <property type="protein sequence ID" value="RPA89408.1"/>
    <property type="molecule type" value="Genomic_DNA"/>
</dbReference>